<comment type="caution">
    <text evidence="2">The sequence shown here is derived from an EMBL/GenBank/DDBJ whole genome shotgun (WGS) entry which is preliminary data.</text>
</comment>
<keyword evidence="3" id="KW-1185">Reference proteome</keyword>
<feature type="domain" description="Halobacterial output" evidence="1">
    <location>
        <begin position="30"/>
        <end position="99"/>
    </location>
</feature>
<dbReference type="Pfam" id="PF18545">
    <property type="entry name" value="HalOD1"/>
    <property type="match status" value="1"/>
</dbReference>
<dbReference type="Proteomes" id="UP001597187">
    <property type="component" value="Unassembled WGS sequence"/>
</dbReference>
<reference evidence="2 3" key="1">
    <citation type="journal article" date="2019" name="Int. J. Syst. Evol. Microbiol.">
        <title>The Global Catalogue of Microorganisms (GCM) 10K type strain sequencing project: providing services to taxonomists for standard genome sequencing and annotation.</title>
        <authorList>
            <consortium name="The Broad Institute Genomics Platform"/>
            <consortium name="The Broad Institute Genome Sequencing Center for Infectious Disease"/>
            <person name="Wu L."/>
            <person name="Ma J."/>
        </authorList>
    </citation>
    <scope>NUCLEOTIDE SEQUENCE [LARGE SCALE GENOMIC DNA]</scope>
    <source>
        <strain evidence="2 3">CGMCC 1.12563</strain>
    </source>
</reference>
<gene>
    <name evidence="2" type="ORF">ACFSBT_17965</name>
</gene>
<dbReference type="AlphaFoldDB" id="A0ABD6B0N7"/>
<sequence>MSTIPSPNDAAELASSATYDHRAIHETDADRSLSVTVVTAVGEALDADPTAVAPLYHSIDPDALDTLFAPADDASMARLMFEHEGCSVDVRGDGEVLVSVLSD</sequence>
<dbReference type="InterPro" id="IPR040624">
    <property type="entry name" value="HalOD1"/>
</dbReference>
<dbReference type="EMBL" id="JBHUDC010000008">
    <property type="protein sequence ID" value="MFD1515170.1"/>
    <property type="molecule type" value="Genomic_DNA"/>
</dbReference>
<name>A0ABD6B0N7_9EURY</name>
<evidence type="ECO:0000259" key="1">
    <source>
        <dbReference type="Pfam" id="PF18545"/>
    </source>
</evidence>
<proteinExistence type="predicted"/>
<dbReference type="RefSeq" id="WP_250875094.1">
    <property type="nucleotide sequence ID" value="NZ_JALXFV010000008.1"/>
</dbReference>
<organism evidence="2 3">
    <name type="scientific">Halomarina rubra</name>
    <dbReference type="NCBI Taxonomy" id="2071873"/>
    <lineage>
        <taxon>Archaea</taxon>
        <taxon>Methanobacteriati</taxon>
        <taxon>Methanobacteriota</taxon>
        <taxon>Stenosarchaea group</taxon>
        <taxon>Halobacteria</taxon>
        <taxon>Halobacteriales</taxon>
        <taxon>Natronomonadaceae</taxon>
        <taxon>Halomarina</taxon>
    </lineage>
</organism>
<evidence type="ECO:0000313" key="2">
    <source>
        <dbReference type="EMBL" id="MFD1515170.1"/>
    </source>
</evidence>
<evidence type="ECO:0000313" key="3">
    <source>
        <dbReference type="Proteomes" id="UP001597187"/>
    </source>
</evidence>
<accession>A0ABD6B0N7</accession>
<protein>
    <submittedName>
        <fullName evidence="2">HalOD1 output domain-containing protein</fullName>
    </submittedName>
</protein>